<dbReference type="Pfam" id="PF09394">
    <property type="entry name" value="Inhibitor_I42"/>
    <property type="match status" value="1"/>
</dbReference>
<sequence length="116" mass="13200">MVCPYIEKMRNERAQYNEVLLVPNRLNVLKVGQKGWIILESNTASTGYSWRLIPNNKGIYTVDRHFYLPPAPLIPGTPGRDIWVIKAVKMGRDTIVLNYGRGNQVAATARYAIEVR</sequence>
<dbReference type="InterPro" id="IPR036331">
    <property type="entry name" value="Chagasin-like_sf"/>
</dbReference>
<evidence type="ECO:0000313" key="2">
    <source>
        <dbReference type="Proteomes" id="UP000190951"/>
    </source>
</evidence>
<proteinExistence type="predicted"/>
<accession>A0A1S8M966</accession>
<dbReference type="SUPFAM" id="SSF141066">
    <property type="entry name" value="ICP-like"/>
    <property type="match status" value="1"/>
</dbReference>
<dbReference type="Gene3D" id="2.60.40.2020">
    <property type="match status" value="1"/>
</dbReference>
<reference evidence="1 2" key="1">
    <citation type="submission" date="2022-04" db="EMBL/GenBank/DDBJ databases">
        <title>Genome sequence of C. roseum typestrain.</title>
        <authorList>
            <person name="Poehlein A."/>
            <person name="Schoch T."/>
            <person name="Duerre P."/>
            <person name="Daniel R."/>
        </authorList>
    </citation>
    <scope>NUCLEOTIDE SEQUENCE [LARGE SCALE GENOMIC DNA]</scope>
    <source>
        <strain evidence="1 2">DSM 7320</strain>
    </source>
</reference>
<keyword evidence="2" id="KW-1185">Reference proteome</keyword>
<dbReference type="AlphaFoldDB" id="A0A1S8M966"/>
<dbReference type="KEGG" id="crw:CROST_031180"/>
<evidence type="ECO:0000313" key="1">
    <source>
        <dbReference type="EMBL" id="URZ12396.1"/>
    </source>
</evidence>
<name>A0A1S8M966_9CLOT</name>
<gene>
    <name evidence="1" type="ORF">CROST_031180</name>
</gene>
<dbReference type="EMBL" id="CP096983">
    <property type="protein sequence ID" value="URZ12396.1"/>
    <property type="molecule type" value="Genomic_DNA"/>
</dbReference>
<dbReference type="InterPro" id="IPR018990">
    <property type="entry name" value="Prot_inh_I42_chagasin"/>
</dbReference>
<protein>
    <submittedName>
        <fullName evidence="1">Uncharacterized protein</fullName>
    </submittedName>
</protein>
<organism evidence="1 2">
    <name type="scientific">Clostridium felsineum</name>
    <dbReference type="NCBI Taxonomy" id="36839"/>
    <lineage>
        <taxon>Bacteria</taxon>
        <taxon>Bacillati</taxon>
        <taxon>Bacillota</taxon>
        <taxon>Clostridia</taxon>
        <taxon>Eubacteriales</taxon>
        <taxon>Clostridiaceae</taxon>
        <taxon>Clostridium</taxon>
    </lineage>
</organism>
<dbReference type="Proteomes" id="UP000190951">
    <property type="component" value="Chromosome"/>
</dbReference>
<dbReference type="STRING" id="84029.CROST_09960"/>